<reference evidence="2" key="1">
    <citation type="submission" date="2018-02" db="EMBL/GenBank/DDBJ databases">
        <authorList>
            <person name="Cohen D.B."/>
            <person name="Kent A.D."/>
        </authorList>
    </citation>
    <scope>NUCLEOTIDE SEQUENCE</scope>
</reference>
<dbReference type="InterPro" id="IPR025558">
    <property type="entry name" value="DUF4283"/>
</dbReference>
<dbReference type="AlphaFoldDB" id="A0A2N9IRX3"/>
<gene>
    <name evidence="2" type="ORF">FSB_LOCUS54755</name>
</gene>
<evidence type="ECO:0000259" key="1">
    <source>
        <dbReference type="Pfam" id="PF14111"/>
    </source>
</evidence>
<accession>A0A2N9IRX3</accession>
<evidence type="ECO:0000313" key="2">
    <source>
        <dbReference type="EMBL" id="SPD26873.1"/>
    </source>
</evidence>
<dbReference type="EMBL" id="OIVN01006170">
    <property type="protein sequence ID" value="SPD26873.1"/>
    <property type="molecule type" value="Genomic_DNA"/>
</dbReference>
<name>A0A2N9IRX3_FAGSY</name>
<dbReference type="PANTHER" id="PTHR33710">
    <property type="entry name" value="BNAC02G09200D PROTEIN"/>
    <property type="match status" value="1"/>
</dbReference>
<proteinExistence type="predicted"/>
<sequence length="771" mass="87907">MKDLLLPSQSVEELIARTKFISCANNRLSLSPSKEPLNTTKLSLIGKIISPRNFINSVVQEIIVKAWKPSHPIQVKRVDRNNFLFSFGHEVDRQLAFNRRPWTIKARALQALIRVHNPVYVFLCKTKASEDRMKKLASSIGFSEHVLVSAKGKAGGICLLWSNSLDAEILEFDSQTVAVKGKGAIRERLDQAISSPDWRLKFPNANVLHLGTINSDHAPLLIDTNPTEESAPRPFRFEAMWSRDPRCGAVIKQAWNSEVYGSHAFILCRKQFHTTIALKKWNKDVFGHCQTKIKELNYRIKKLQLHDMAEQNAKHEVVLQGELNEWLRRNEILWRQKSREMWLKDGDKNSKFFHLSTVIGRKRNSIDDIKNGDGEWITCKKDIRIHAKNSTLCKIPTPQEIKEVIFGMSNLKAPRPDGLSALIYKRYWNIVGPNVTNAVQSFFSSSRLLKEVGGLQKISSLFMKFCTASKGERKAKKYNEALIAKLTWMMASKRNNPCMEALRSKYKVSENWFREAPRNDEESIEHLFFHCTVARAIWFGTSWAVHSNQLAINSPIEIIKLISDPPIYANSVLPHSDILIHTIIQFVTTLDCIWTLRNHVVHKDSNFNMLVVIKNLEARIMEHINTLAYNEDLTEPKEMYLAVWKPPQQGSIKLNVDATFLRDKAFIVVTARDSGGSFIKAWANDAKICVDALAGHIDECPWKIRSVTGQSLELACKFSLCFFSWVRRDANHLAHVLAKAAPSLCLPFSCCCFQSLPPSAKEAWTRDRLAL</sequence>
<protein>
    <recommendedName>
        <fullName evidence="1">DUF4283 domain-containing protein</fullName>
    </recommendedName>
</protein>
<dbReference type="Pfam" id="PF14111">
    <property type="entry name" value="DUF4283"/>
    <property type="match status" value="1"/>
</dbReference>
<feature type="domain" description="DUF4283" evidence="1">
    <location>
        <begin position="40"/>
        <end position="108"/>
    </location>
</feature>
<dbReference type="PANTHER" id="PTHR33710:SF77">
    <property type="entry name" value="DNASE I-LIKE SUPERFAMILY PROTEIN"/>
    <property type="match status" value="1"/>
</dbReference>
<organism evidence="2">
    <name type="scientific">Fagus sylvatica</name>
    <name type="common">Beechnut</name>
    <dbReference type="NCBI Taxonomy" id="28930"/>
    <lineage>
        <taxon>Eukaryota</taxon>
        <taxon>Viridiplantae</taxon>
        <taxon>Streptophyta</taxon>
        <taxon>Embryophyta</taxon>
        <taxon>Tracheophyta</taxon>
        <taxon>Spermatophyta</taxon>
        <taxon>Magnoliopsida</taxon>
        <taxon>eudicotyledons</taxon>
        <taxon>Gunneridae</taxon>
        <taxon>Pentapetalae</taxon>
        <taxon>rosids</taxon>
        <taxon>fabids</taxon>
        <taxon>Fagales</taxon>
        <taxon>Fagaceae</taxon>
        <taxon>Fagus</taxon>
    </lineage>
</organism>